<feature type="domain" description="Cell wall elongation regulator TseB-like" evidence="2">
    <location>
        <begin position="43"/>
        <end position="81"/>
    </location>
</feature>
<dbReference type="SUPFAM" id="SSF54403">
    <property type="entry name" value="Cystatin/monellin"/>
    <property type="match status" value="2"/>
</dbReference>
<evidence type="ECO:0000256" key="1">
    <source>
        <dbReference type="SAM" id="Phobius"/>
    </source>
</evidence>
<keyword evidence="1" id="KW-0812">Transmembrane</keyword>
<dbReference type="InterPro" id="IPR046350">
    <property type="entry name" value="Cystatin_sf"/>
</dbReference>
<dbReference type="RefSeq" id="WP_210041337.1">
    <property type="nucleotide sequence ID" value="NZ_JBHLVU010000073.1"/>
</dbReference>
<evidence type="ECO:0000259" key="2">
    <source>
        <dbReference type="Pfam" id="PF17881"/>
    </source>
</evidence>
<reference evidence="3 4" key="1">
    <citation type="submission" date="2021-07" db="EMBL/GenBank/DDBJ databases">
        <title>Paenibacillus radiodurans sp. nov., isolated from the southeastern edge of Tengger Desert.</title>
        <authorList>
            <person name="Zhang G."/>
        </authorList>
    </citation>
    <scope>NUCLEOTIDE SEQUENCE [LARGE SCALE GENOMIC DNA]</scope>
    <source>
        <strain evidence="3 4">CCM 7311</strain>
    </source>
</reference>
<accession>A0ABS7CA35</accession>
<dbReference type="Gene3D" id="3.10.450.40">
    <property type="match status" value="2"/>
</dbReference>
<evidence type="ECO:0000313" key="3">
    <source>
        <dbReference type="EMBL" id="MBW7457769.1"/>
    </source>
</evidence>
<gene>
    <name evidence="3" type="ORF">K0U00_27380</name>
</gene>
<comment type="caution">
    <text evidence="3">The sequence shown here is derived from an EMBL/GenBank/DDBJ whole genome shotgun (WGS) entry which is preliminary data.</text>
</comment>
<dbReference type="EMBL" id="JAHZIK010000957">
    <property type="protein sequence ID" value="MBW7457769.1"/>
    <property type="molecule type" value="Genomic_DNA"/>
</dbReference>
<dbReference type="Proteomes" id="UP001519887">
    <property type="component" value="Unassembled WGS sequence"/>
</dbReference>
<organism evidence="3 4">
    <name type="scientific">Paenibacillus sepulcri</name>
    <dbReference type="NCBI Taxonomy" id="359917"/>
    <lineage>
        <taxon>Bacteria</taxon>
        <taxon>Bacillati</taxon>
        <taxon>Bacillota</taxon>
        <taxon>Bacilli</taxon>
        <taxon>Bacillales</taxon>
        <taxon>Paenibacillaceae</taxon>
        <taxon>Paenibacillus</taxon>
    </lineage>
</organism>
<proteinExistence type="predicted"/>
<protein>
    <submittedName>
        <fullName evidence="3">DUF5590 domain-containing protein</fullName>
    </submittedName>
</protein>
<evidence type="ECO:0000313" key="4">
    <source>
        <dbReference type="Proteomes" id="UP001519887"/>
    </source>
</evidence>
<dbReference type="InterPro" id="IPR041401">
    <property type="entry name" value="TseB-like_dom"/>
</dbReference>
<keyword evidence="4" id="KW-1185">Reference proteome</keyword>
<keyword evidence="1" id="KW-0472">Membrane</keyword>
<name>A0ABS7CA35_9BACL</name>
<dbReference type="Pfam" id="PF17881">
    <property type="entry name" value="TseB"/>
    <property type="match status" value="1"/>
</dbReference>
<feature type="transmembrane region" description="Helical" evidence="1">
    <location>
        <begin position="6"/>
        <end position="25"/>
    </location>
</feature>
<keyword evidence="1" id="KW-1133">Transmembrane helix</keyword>
<sequence length="161" mass="18328">MSKGKWFLSGIVIVILILVGLNMYYRSVQSSLWEEERSIEASAVKAGGLKEATDSHKFVWDQPVWVVQGKDQDGDDAYVWMTKEPLKLKAKEGVSESEIKSRFLQNKPAAELYHIKLGMLGGEPVWEVFYSGKEASAQYNYYDFYKFRDGSFIITYTLSSG</sequence>